<evidence type="ECO:0000313" key="4">
    <source>
        <dbReference type="RefSeq" id="XP_022286578.1"/>
    </source>
</evidence>
<keyword evidence="3" id="KW-1185">Reference proteome</keyword>
<accession>A0A8B8A7F9</accession>
<dbReference type="RefSeq" id="XP_022286578.1">
    <property type="nucleotide sequence ID" value="XM_022430870.1"/>
</dbReference>
<keyword evidence="2" id="KW-0812">Transmembrane</keyword>
<feature type="region of interest" description="Disordered" evidence="1">
    <location>
        <begin position="130"/>
        <end position="156"/>
    </location>
</feature>
<evidence type="ECO:0000313" key="3">
    <source>
        <dbReference type="Proteomes" id="UP000694844"/>
    </source>
</evidence>
<proteinExistence type="predicted"/>
<gene>
    <name evidence="4" type="primary">LOC111099554</name>
</gene>
<name>A0A8B8A7F9_CRAVI</name>
<feature type="transmembrane region" description="Helical" evidence="2">
    <location>
        <begin position="100"/>
        <end position="119"/>
    </location>
</feature>
<organism evidence="3 4">
    <name type="scientific">Crassostrea virginica</name>
    <name type="common">Eastern oyster</name>
    <dbReference type="NCBI Taxonomy" id="6565"/>
    <lineage>
        <taxon>Eukaryota</taxon>
        <taxon>Metazoa</taxon>
        <taxon>Spiralia</taxon>
        <taxon>Lophotrochozoa</taxon>
        <taxon>Mollusca</taxon>
        <taxon>Bivalvia</taxon>
        <taxon>Autobranchia</taxon>
        <taxon>Pteriomorphia</taxon>
        <taxon>Ostreida</taxon>
        <taxon>Ostreoidea</taxon>
        <taxon>Ostreidae</taxon>
        <taxon>Crassostrea</taxon>
    </lineage>
</organism>
<feature type="compositionally biased region" description="Polar residues" evidence="1">
    <location>
        <begin position="189"/>
        <end position="198"/>
    </location>
</feature>
<keyword evidence="2" id="KW-0472">Membrane</keyword>
<feature type="region of interest" description="Disordered" evidence="1">
    <location>
        <begin position="189"/>
        <end position="220"/>
    </location>
</feature>
<dbReference type="Proteomes" id="UP000694844">
    <property type="component" value="Chromosome 6"/>
</dbReference>
<feature type="compositionally biased region" description="Polar residues" evidence="1">
    <location>
        <begin position="209"/>
        <end position="220"/>
    </location>
</feature>
<dbReference type="AlphaFoldDB" id="A0A8B8A7F9"/>
<dbReference type="GeneID" id="111099554"/>
<dbReference type="Gene3D" id="2.170.300.10">
    <property type="entry name" value="Tie2 ligand-binding domain superfamily"/>
    <property type="match status" value="1"/>
</dbReference>
<dbReference type="KEGG" id="cvn:111099554"/>
<feature type="compositionally biased region" description="Polar residues" evidence="1">
    <location>
        <begin position="133"/>
        <end position="156"/>
    </location>
</feature>
<reference evidence="4" key="1">
    <citation type="submission" date="2025-08" db="UniProtKB">
        <authorList>
            <consortium name="RefSeq"/>
        </authorList>
    </citation>
    <scope>IDENTIFICATION</scope>
    <source>
        <tissue evidence="4">Whole sample</tissue>
    </source>
</reference>
<evidence type="ECO:0000256" key="2">
    <source>
        <dbReference type="SAM" id="Phobius"/>
    </source>
</evidence>
<sequence>MASCKPGYFGTSCNISCPSDTYGPGCGGRCSPHCSAEICDPVQGCVKNINITIKTTSLVTNKSMYTVQTTTVGFSTNSIKNTDLEHVTLEPITIIAIQPVHLLLGLFGFIFLFLIIIAMKRRKKSFSLKGQAEQGQTSHGDTAQGGSSSVNNHGSYNNISEQIIDHPYRSLEVHYDEIDESLQLSIFNAPNPPNSLTGRQKRNTDKSIETLNKSHPNAQE</sequence>
<protein>
    <submittedName>
        <fullName evidence="4">Uncharacterized protein LOC111099554</fullName>
    </submittedName>
</protein>
<dbReference type="OrthoDB" id="6211168at2759"/>
<keyword evidence="2" id="KW-1133">Transmembrane helix</keyword>
<evidence type="ECO:0000256" key="1">
    <source>
        <dbReference type="SAM" id="MobiDB-lite"/>
    </source>
</evidence>